<dbReference type="Proteomes" id="UP000184052">
    <property type="component" value="Unassembled WGS sequence"/>
</dbReference>
<dbReference type="AlphaFoldDB" id="A0A1M6EB73"/>
<dbReference type="OrthoDB" id="9783544at2"/>
<protein>
    <submittedName>
        <fullName evidence="1">Uncharacterized protein</fullName>
    </submittedName>
</protein>
<evidence type="ECO:0000313" key="2">
    <source>
        <dbReference type="Proteomes" id="UP000184052"/>
    </source>
</evidence>
<evidence type="ECO:0000313" key="1">
    <source>
        <dbReference type="EMBL" id="SHI82538.1"/>
    </source>
</evidence>
<reference evidence="1 2" key="1">
    <citation type="submission" date="2016-11" db="EMBL/GenBank/DDBJ databases">
        <authorList>
            <person name="Jaros S."/>
            <person name="Januszkiewicz K."/>
            <person name="Wedrychowicz H."/>
        </authorList>
    </citation>
    <scope>NUCLEOTIDE SEQUENCE [LARGE SCALE GENOMIC DNA]</scope>
    <source>
        <strain evidence="1 2">DSM 17477</strain>
    </source>
</reference>
<name>A0A1M6EB73_9FIRM</name>
<gene>
    <name evidence="1" type="ORF">SAMN02745751_01132</name>
</gene>
<dbReference type="RefSeq" id="WP_073048428.1">
    <property type="nucleotide sequence ID" value="NZ_FQZL01000007.1"/>
</dbReference>
<proteinExistence type="predicted"/>
<sequence>MRLIHNLNEKYTSVSIIGLAKNAGKTVTMNYLIEEAYEADILLGLTSTGRDGERTDLVTDTDKPEIFVSEGTIIATAKSTLEMGDAGLEILESTEFTSPMGNIIICRVKEEGCVQIAGPVNSRDMMKVKDRMLDYGAQLVLIDGAIDRKAVSSPLITDSCIVSTGAVISRDIKKVVLETAYFVEIYSLPKVEDERLEELRESLDRTCIIDRDYKIVYPEIKTGLGRGKTLTTYVDDDTRYIYIAGAATSSMLRDLTNGNRNYEIIIEDGTKVFSDRFSWNELRRKGLRVKVLNSINIEAVTVNPLSPYGYSFDSSELTERISGCLKEIKVFDVLAL</sequence>
<dbReference type="STRING" id="1121476.SAMN02745751_01132"/>
<keyword evidence="2" id="KW-1185">Reference proteome</keyword>
<dbReference type="EMBL" id="FQZL01000007">
    <property type="protein sequence ID" value="SHI82538.1"/>
    <property type="molecule type" value="Genomic_DNA"/>
</dbReference>
<organism evidence="1 2">
    <name type="scientific">Dethiosulfatibacter aminovorans DSM 17477</name>
    <dbReference type="NCBI Taxonomy" id="1121476"/>
    <lineage>
        <taxon>Bacteria</taxon>
        <taxon>Bacillati</taxon>
        <taxon>Bacillota</taxon>
        <taxon>Tissierellia</taxon>
        <taxon>Dethiosulfatibacter</taxon>
    </lineage>
</organism>
<accession>A0A1M6EB73</accession>